<organism evidence="2 3">
    <name type="scientific">Pelagibius litoralis</name>
    <dbReference type="NCBI Taxonomy" id="374515"/>
    <lineage>
        <taxon>Bacteria</taxon>
        <taxon>Pseudomonadati</taxon>
        <taxon>Pseudomonadota</taxon>
        <taxon>Alphaproteobacteria</taxon>
        <taxon>Rhodospirillales</taxon>
        <taxon>Rhodovibrionaceae</taxon>
        <taxon>Pelagibius</taxon>
    </lineage>
</organism>
<proteinExistence type="predicted"/>
<gene>
    <name evidence="2" type="ORF">HBA54_27540</name>
</gene>
<protein>
    <submittedName>
        <fullName evidence="2">GNAT family N-acetyltransferase</fullName>
    </submittedName>
</protein>
<evidence type="ECO:0000313" key="3">
    <source>
        <dbReference type="Proteomes" id="UP000761264"/>
    </source>
</evidence>
<dbReference type="RefSeq" id="WP_167231577.1">
    <property type="nucleotide sequence ID" value="NZ_JAAQPH010000041.1"/>
</dbReference>
<reference evidence="2" key="1">
    <citation type="submission" date="2020-03" db="EMBL/GenBank/DDBJ databases">
        <title>Genome of Pelagibius litoralis DSM 21314T.</title>
        <authorList>
            <person name="Wang G."/>
        </authorList>
    </citation>
    <scope>NUCLEOTIDE SEQUENCE</scope>
    <source>
        <strain evidence="2">DSM 21314</strain>
    </source>
</reference>
<dbReference type="PROSITE" id="PS51186">
    <property type="entry name" value="GNAT"/>
    <property type="match status" value="1"/>
</dbReference>
<dbReference type="GO" id="GO:0016747">
    <property type="term" value="F:acyltransferase activity, transferring groups other than amino-acyl groups"/>
    <property type="evidence" value="ECO:0007669"/>
    <property type="project" value="InterPro"/>
</dbReference>
<dbReference type="AlphaFoldDB" id="A0A967F346"/>
<dbReference type="InterPro" id="IPR000182">
    <property type="entry name" value="GNAT_dom"/>
</dbReference>
<name>A0A967F346_9PROT</name>
<dbReference type="Proteomes" id="UP000761264">
    <property type="component" value="Unassembled WGS sequence"/>
</dbReference>
<dbReference type="Gene3D" id="3.40.630.30">
    <property type="match status" value="1"/>
</dbReference>
<sequence>MSNTFRYDKTYESELIALLKKEPEWNSFTRTGAIDVFKSALLSSQTYICKSQSEVCGYIRALVDGFGIYVSELYVAPAFRNNGYGKELLKELLKELKQDHPDQVVYVLSDEDLYYEKIGCKRVGSVFQL</sequence>
<dbReference type="SUPFAM" id="SSF55729">
    <property type="entry name" value="Acyl-CoA N-acyltransferases (Nat)"/>
    <property type="match status" value="1"/>
</dbReference>
<dbReference type="InterPro" id="IPR016181">
    <property type="entry name" value="Acyl_CoA_acyltransferase"/>
</dbReference>
<dbReference type="EMBL" id="JAAQPH010000041">
    <property type="protein sequence ID" value="NIA72348.1"/>
    <property type="molecule type" value="Genomic_DNA"/>
</dbReference>
<accession>A0A967F346</accession>
<dbReference type="CDD" id="cd04301">
    <property type="entry name" value="NAT_SF"/>
    <property type="match status" value="1"/>
</dbReference>
<evidence type="ECO:0000259" key="1">
    <source>
        <dbReference type="PROSITE" id="PS51186"/>
    </source>
</evidence>
<evidence type="ECO:0000313" key="2">
    <source>
        <dbReference type="EMBL" id="NIA72348.1"/>
    </source>
</evidence>
<keyword evidence="3" id="KW-1185">Reference proteome</keyword>
<comment type="caution">
    <text evidence="2">The sequence shown here is derived from an EMBL/GenBank/DDBJ whole genome shotgun (WGS) entry which is preliminary data.</text>
</comment>
<dbReference type="Pfam" id="PF13673">
    <property type="entry name" value="Acetyltransf_10"/>
    <property type="match status" value="1"/>
</dbReference>
<feature type="domain" description="N-acetyltransferase" evidence="1">
    <location>
        <begin position="3"/>
        <end position="129"/>
    </location>
</feature>